<dbReference type="InterPro" id="IPR052729">
    <property type="entry name" value="Acyl/Acetyltrans_Enzymes"/>
</dbReference>
<dbReference type="InterPro" id="IPR041496">
    <property type="entry name" value="YitH/HolE_GNAT"/>
</dbReference>
<evidence type="ECO:0000313" key="2">
    <source>
        <dbReference type="EMBL" id="MBB4008713.1"/>
    </source>
</evidence>
<dbReference type="Proteomes" id="UP000544107">
    <property type="component" value="Unassembled WGS sequence"/>
</dbReference>
<dbReference type="Gene3D" id="3.40.630.90">
    <property type="match status" value="1"/>
</dbReference>
<dbReference type="Pfam" id="PF00583">
    <property type="entry name" value="Acetyltransf_1"/>
    <property type="match status" value="1"/>
</dbReference>
<dbReference type="EMBL" id="MKIN01000021">
    <property type="protein sequence ID" value="OLP50161.1"/>
    <property type="molecule type" value="Genomic_DNA"/>
</dbReference>
<dbReference type="SUPFAM" id="SSF55729">
    <property type="entry name" value="Acyl-CoA N-acyltransferases (Nat)"/>
    <property type="match status" value="1"/>
</dbReference>
<keyword evidence="4" id="KW-1185">Reference proteome</keyword>
<dbReference type="InterPro" id="IPR000182">
    <property type="entry name" value="GNAT_dom"/>
</dbReference>
<protein>
    <submittedName>
        <fullName evidence="3">GNAT family N-acetyltransferase</fullName>
    </submittedName>
    <submittedName>
        <fullName evidence="2">GNAT superfamily N-acetyltransferase</fullName>
    </submittedName>
</protein>
<dbReference type="PROSITE" id="PS51186">
    <property type="entry name" value="GNAT"/>
    <property type="match status" value="1"/>
</dbReference>
<feature type="domain" description="N-acetyltransferase" evidence="1">
    <location>
        <begin position="6"/>
        <end position="137"/>
    </location>
</feature>
<keyword evidence="3" id="KW-0808">Transferase</keyword>
<dbReference type="EMBL" id="JACIED010000003">
    <property type="protein sequence ID" value="MBB4008713.1"/>
    <property type="molecule type" value="Genomic_DNA"/>
</dbReference>
<dbReference type="PANTHER" id="PTHR47237">
    <property type="entry name" value="SLL0310 PROTEIN"/>
    <property type="match status" value="1"/>
</dbReference>
<sequence length="281" mass="29259">MQASQIDLLPFCADHLDGALALSQQAGWPHRREDWAFVLSVSKGFVAVENGKVVATAMATLYGETCATINMVIVDAAIRGRGLGRKIMDLALDAAKGRECRLVATQDGLPLYEKLGFVAKGEIVQHQGVVASSVTAPASVAWAGPDVTDAVIALDSQPFGADRSALFAQLFARGRFAVLRDGGQVSGFICLRGFGRGEVAGPLVAGSLADAKALLSFVFAECSGRFLRVDTLAATGLAPWLTEHGLAHVGGGLPMRRALPGMAEAQPAPVSTFALTSQALG</sequence>
<dbReference type="Proteomes" id="UP000185598">
    <property type="component" value="Unassembled WGS sequence"/>
</dbReference>
<dbReference type="RefSeq" id="WP_075614051.1">
    <property type="nucleotide sequence ID" value="NZ_JACIED010000003.1"/>
</dbReference>
<dbReference type="AlphaFoldDB" id="A0A1Q9A6G9"/>
<gene>
    <name evidence="3" type="ORF">BJF91_12570</name>
    <name evidence="2" type="ORF">GGQ71_002993</name>
</gene>
<dbReference type="CDD" id="cd04301">
    <property type="entry name" value="NAT_SF"/>
    <property type="match status" value="1"/>
</dbReference>
<organism evidence="3 4">
    <name type="scientific">Allorhizobium taibaishanense</name>
    <dbReference type="NCBI Taxonomy" id="887144"/>
    <lineage>
        <taxon>Bacteria</taxon>
        <taxon>Pseudomonadati</taxon>
        <taxon>Pseudomonadota</taxon>
        <taxon>Alphaproteobacteria</taxon>
        <taxon>Hyphomicrobiales</taxon>
        <taxon>Rhizobiaceae</taxon>
        <taxon>Rhizobium/Agrobacterium group</taxon>
        <taxon>Allorhizobium</taxon>
    </lineage>
</organism>
<evidence type="ECO:0000313" key="5">
    <source>
        <dbReference type="Proteomes" id="UP000544107"/>
    </source>
</evidence>
<dbReference type="Gene3D" id="3.40.630.30">
    <property type="match status" value="1"/>
</dbReference>
<dbReference type="Pfam" id="PF18014">
    <property type="entry name" value="Acetyltransf_18"/>
    <property type="match status" value="1"/>
</dbReference>
<comment type="caution">
    <text evidence="3">The sequence shown here is derived from an EMBL/GenBank/DDBJ whole genome shotgun (WGS) entry which is preliminary data.</text>
</comment>
<dbReference type="OrthoDB" id="8453373at2"/>
<reference evidence="3 4" key="1">
    <citation type="submission" date="2016-09" db="EMBL/GenBank/DDBJ databases">
        <title>Rhizobium oryziradicis sp. nov., isolated from the root of rice.</title>
        <authorList>
            <person name="Zhao J."/>
            <person name="Zhang X."/>
        </authorList>
    </citation>
    <scope>NUCLEOTIDE SEQUENCE [LARGE SCALE GENOMIC DNA]</scope>
    <source>
        <strain evidence="3 4">14971</strain>
    </source>
</reference>
<evidence type="ECO:0000259" key="1">
    <source>
        <dbReference type="PROSITE" id="PS51186"/>
    </source>
</evidence>
<proteinExistence type="predicted"/>
<evidence type="ECO:0000313" key="4">
    <source>
        <dbReference type="Proteomes" id="UP000185598"/>
    </source>
</evidence>
<reference evidence="2 5" key="2">
    <citation type="submission" date="2020-08" db="EMBL/GenBank/DDBJ databases">
        <title>Genomic Encyclopedia of Type Strains, Phase IV (KMG-IV): sequencing the most valuable type-strain genomes for metagenomic binning, comparative biology and taxonomic classification.</title>
        <authorList>
            <person name="Goeker M."/>
        </authorList>
    </citation>
    <scope>NUCLEOTIDE SEQUENCE [LARGE SCALE GENOMIC DNA]</scope>
    <source>
        <strain evidence="2 5">DSM 100021</strain>
    </source>
</reference>
<name>A0A1Q9A6G9_9HYPH</name>
<dbReference type="GO" id="GO:0016747">
    <property type="term" value="F:acyltransferase activity, transferring groups other than amino-acyl groups"/>
    <property type="evidence" value="ECO:0007669"/>
    <property type="project" value="InterPro"/>
</dbReference>
<dbReference type="STRING" id="887144.BJF91_12570"/>
<evidence type="ECO:0000313" key="3">
    <source>
        <dbReference type="EMBL" id="OLP50161.1"/>
    </source>
</evidence>
<accession>A0A1Q9A6G9</accession>
<dbReference type="PANTHER" id="PTHR47237:SF2">
    <property type="entry name" value="BLL4206 PROTEIN"/>
    <property type="match status" value="1"/>
</dbReference>
<dbReference type="InterPro" id="IPR016181">
    <property type="entry name" value="Acyl_CoA_acyltransferase"/>
</dbReference>